<dbReference type="EMBL" id="JAUIZM010000011">
    <property type="protein sequence ID" value="KAK1358209.1"/>
    <property type="molecule type" value="Genomic_DNA"/>
</dbReference>
<keyword evidence="1 3" id="KW-0853">WD repeat</keyword>
<keyword evidence="2" id="KW-0677">Repeat</keyword>
<keyword evidence="7" id="KW-1185">Reference proteome</keyword>
<dbReference type="InterPro" id="IPR036322">
    <property type="entry name" value="WD40_repeat_dom_sf"/>
</dbReference>
<dbReference type="Gene3D" id="2.130.10.10">
    <property type="entry name" value="YVTN repeat-like/Quinoprotein amine dehydrogenase"/>
    <property type="match status" value="3"/>
</dbReference>
<dbReference type="InterPro" id="IPR027728">
    <property type="entry name" value="Topless_fam"/>
</dbReference>
<dbReference type="GO" id="GO:0006355">
    <property type="term" value="P:regulation of DNA-templated transcription"/>
    <property type="evidence" value="ECO:0007669"/>
    <property type="project" value="InterPro"/>
</dbReference>
<dbReference type="Pfam" id="PF00400">
    <property type="entry name" value="WD40"/>
    <property type="match status" value="3"/>
</dbReference>
<dbReference type="PROSITE" id="PS50294">
    <property type="entry name" value="WD_REPEATS_REGION"/>
    <property type="match status" value="1"/>
</dbReference>
<dbReference type="Pfam" id="PF21889">
    <property type="entry name" value="TPR1-like_2nd"/>
    <property type="match status" value="1"/>
</dbReference>
<evidence type="ECO:0000256" key="2">
    <source>
        <dbReference type="ARBA" id="ARBA00022737"/>
    </source>
</evidence>
<evidence type="ECO:0000256" key="3">
    <source>
        <dbReference type="PROSITE-ProRule" id="PRU00221"/>
    </source>
</evidence>
<dbReference type="InterPro" id="IPR011047">
    <property type="entry name" value="Quinoprotein_ADH-like_sf"/>
</dbReference>
<dbReference type="InterPro" id="IPR001680">
    <property type="entry name" value="WD40_rpt"/>
</dbReference>
<dbReference type="SUPFAM" id="SSF50978">
    <property type="entry name" value="WD40 repeat-like"/>
    <property type="match status" value="2"/>
</dbReference>
<sequence length="1047" mass="116357">MSREREVVFLIRQFLEELKFKNTIRWLATDSGHYFDTNYFEDVVTNGELDEVEKYLSAFTKYDDNAHSLEMFFVIKKQKYLEALDKPDYGKAVEILRKEFTVFSTTHDELLNEMTLLLRLPNFRDNAALSKYGDTKQARSNLLGKLKTFIKKNPLFQDKIQFPNMENSRLRKLINQSLNWQHHLCKNPKHDPDFPTLFVNHSCGQVYGARAPCGLTFQHSLAIASRLKHPSSTNPEMVYHAADSETVQKRARLSGSLDEVNNPPQTSYSSDELPKTLVAILVYNSPVKSMDFHPVQQSFLLAGTNTGDVVLWQVGNKNMHSSQNFKVYNLGSCSASLQASLAKDPTASVNRVVWNSDGTLFGVAYSKNIAHIYSYHGGIDFRLRLQIDAHVGYVSDLSFSYPNKQTCIITCGEDKAIRVWDAVTGAIQYTFEGHEAPVYSVCPHYKEHTQYIISNSVDGKIKAWLYDNKGPRVHADAPGQSCTRMAYSADGTRFFSCGTNKDGESHLVEWDVPEGQIKRSYVGLRKRAMDVVQFDTTKNRFLAAGDEFVIKFWDTEDVNVLTTTNADGGLLASPCIRFSKDGGLLAVSASNNSVKILGNPEGSRLVNTVQSQTRDPSRSPLIGAHGASGVSAATELGALEKDARVSVIAPLTGDCRTSALVNRRMTGEIENSRILKPEEISKQSQLRCLRLPDTLLSAQITRLIYTYSGGAILALASNGIHKLWRWPKNEQNWDGKATVNVLPELWQPSSGKIMTNDFSETKPEDAVPCLALTNNDHYVMSGSGGRISLFNMETFEAMRKCMPPPPAATFLALYPQDNNIVALGMEDSSIQIYDTRTDEVIGKLEGHQDRVTGLAFSIVLKALVSSGAEGQICVWSMDGWNKQASKFVHIPSGQAPNTHGQHRVQFHQDQTHLLVFHENLIAVYEAPELKCIKQWCPGKSNGSITDARYSCDSQSVYASFESGIIVVFTAALIVKCQISPQAYLTASPSTRMYPLVIAAHPNEPHQFALGLSDGSVQCPSDEGNSYETKPAPMKTKPAPETRLPSDC</sequence>
<evidence type="ECO:0000259" key="5">
    <source>
        <dbReference type="PROSITE" id="PS50897"/>
    </source>
</evidence>
<feature type="repeat" description="WD" evidence="3">
    <location>
        <begin position="387"/>
        <end position="430"/>
    </location>
</feature>
<dbReference type="PROSITE" id="PS50082">
    <property type="entry name" value="WD_REPEATS_2"/>
    <property type="match status" value="2"/>
</dbReference>
<feature type="compositionally biased region" description="Low complexity" evidence="4">
    <location>
        <begin position="1027"/>
        <end position="1036"/>
    </location>
</feature>
<comment type="caution">
    <text evidence="6">The sequence shown here is derived from an EMBL/GenBank/DDBJ whole genome shotgun (WGS) entry which is preliminary data.</text>
</comment>
<dbReference type="InterPro" id="IPR048419">
    <property type="entry name" value="Topless_Znf"/>
</dbReference>
<organism evidence="6 7">
    <name type="scientific">Heracleum sosnowskyi</name>
    <dbReference type="NCBI Taxonomy" id="360622"/>
    <lineage>
        <taxon>Eukaryota</taxon>
        <taxon>Viridiplantae</taxon>
        <taxon>Streptophyta</taxon>
        <taxon>Embryophyta</taxon>
        <taxon>Tracheophyta</taxon>
        <taxon>Spermatophyta</taxon>
        <taxon>Magnoliopsida</taxon>
        <taxon>eudicotyledons</taxon>
        <taxon>Gunneridae</taxon>
        <taxon>Pentapetalae</taxon>
        <taxon>asterids</taxon>
        <taxon>campanulids</taxon>
        <taxon>Apiales</taxon>
        <taxon>Apiaceae</taxon>
        <taxon>Apioideae</taxon>
        <taxon>apioid superclade</taxon>
        <taxon>Tordylieae</taxon>
        <taxon>Tordyliinae</taxon>
        <taxon>Heracleum</taxon>
    </lineage>
</organism>
<dbReference type="Proteomes" id="UP001237642">
    <property type="component" value="Unassembled WGS sequence"/>
</dbReference>
<proteinExistence type="predicted"/>
<dbReference type="AlphaFoldDB" id="A0AAD8H0I0"/>
<accession>A0AAD8H0I0</accession>
<dbReference type="InterPro" id="IPR054080">
    <property type="entry name" value="TPR1-like_2nd"/>
</dbReference>
<dbReference type="PANTHER" id="PTHR44083:SF48">
    <property type="entry name" value="TOPLESS-RELATED PROTEIN 4"/>
    <property type="match status" value="1"/>
</dbReference>
<dbReference type="PANTHER" id="PTHR44083">
    <property type="entry name" value="TOPLESS-RELATED PROTEIN 1-RELATED"/>
    <property type="match status" value="1"/>
</dbReference>
<dbReference type="PROSITE" id="PS50897">
    <property type="entry name" value="CTLH"/>
    <property type="match status" value="1"/>
</dbReference>
<dbReference type="Pfam" id="PF21359">
    <property type="entry name" value="zf_topless"/>
    <property type="match status" value="1"/>
</dbReference>
<dbReference type="InterPro" id="IPR006595">
    <property type="entry name" value="CTLH_C"/>
</dbReference>
<dbReference type="SMART" id="SM00320">
    <property type="entry name" value="WD40"/>
    <property type="match status" value="11"/>
</dbReference>
<evidence type="ECO:0000313" key="7">
    <source>
        <dbReference type="Proteomes" id="UP001237642"/>
    </source>
</evidence>
<evidence type="ECO:0000256" key="1">
    <source>
        <dbReference type="ARBA" id="ARBA00022574"/>
    </source>
</evidence>
<reference evidence="6" key="1">
    <citation type="submission" date="2023-02" db="EMBL/GenBank/DDBJ databases">
        <title>Genome of toxic invasive species Heracleum sosnowskyi carries increased number of genes despite the absence of recent whole-genome duplications.</title>
        <authorList>
            <person name="Schelkunov M."/>
            <person name="Shtratnikova V."/>
            <person name="Makarenko M."/>
            <person name="Klepikova A."/>
            <person name="Omelchenko D."/>
            <person name="Novikova G."/>
            <person name="Obukhova E."/>
            <person name="Bogdanov V."/>
            <person name="Penin A."/>
            <person name="Logacheva M."/>
        </authorList>
    </citation>
    <scope>NUCLEOTIDE SEQUENCE</scope>
    <source>
        <strain evidence="6">Hsosn_3</strain>
        <tissue evidence="6">Leaf</tissue>
    </source>
</reference>
<feature type="domain" description="CTLH" evidence="5">
    <location>
        <begin position="33"/>
        <end position="91"/>
    </location>
</feature>
<gene>
    <name evidence="6" type="ORF">POM88_051465</name>
</gene>
<name>A0AAD8H0I0_9APIA</name>
<feature type="compositionally biased region" description="Basic and acidic residues" evidence="4">
    <location>
        <begin position="1037"/>
        <end position="1047"/>
    </location>
</feature>
<dbReference type="InterPro" id="IPR015943">
    <property type="entry name" value="WD40/YVTN_repeat-like_dom_sf"/>
</dbReference>
<feature type="repeat" description="WD" evidence="3">
    <location>
        <begin position="844"/>
        <end position="878"/>
    </location>
</feature>
<reference evidence="6" key="2">
    <citation type="submission" date="2023-05" db="EMBL/GenBank/DDBJ databases">
        <authorList>
            <person name="Schelkunov M.I."/>
        </authorList>
    </citation>
    <scope>NUCLEOTIDE SEQUENCE</scope>
    <source>
        <strain evidence="6">Hsosn_3</strain>
        <tissue evidence="6">Leaf</tissue>
    </source>
</reference>
<evidence type="ECO:0000256" key="4">
    <source>
        <dbReference type="SAM" id="MobiDB-lite"/>
    </source>
</evidence>
<dbReference type="SUPFAM" id="SSF50998">
    <property type="entry name" value="Quinoprotein alcohol dehydrogenase-like"/>
    <property type="match status" value="1"/>
</dbReference>
<protein>
    <submittedName>
        <fullName evidence="6">TOPLESS</fullName>
    </submittedName>
</protein>
<dbReference type="SMART" id="SM00668">
    <property type="entry name" value="CTLH"/>
    <property type="match status" value="1"/>
</dbReference>
<evidence type="ECO:0000313" key="6">
    <source>
        <dbReference type="EMBL" id="KAK1358209.1"/>
    </source>
</evidence>
<feature type="region of interest" description="Disordered" evidence="4">
    <location>
        <begin position="1018"/>
        <end position="1047"/>
    </location>
</feature>